<sequence>MEIILKEQELKQLLEEIIFKLFTEKREFFKEIVEEVIEDIALSKAIEEGRKNEFVSKNEIMDIIENGLKV</sequence>
<dbReference type="OrthoDB" id="573993at2"/>
<dbReference type="KEGG" id="daw:HS1_001485"/>
<organism evidence="1 2">
    <name type="scientific">Desulfofervidus auxilii</name>
    <dbReference type="NCBI Taxonomy" id="1621989"/>
    <lineage>
        <taxon>Bacteria</taxon>
        <taxon>Pseudomonadati</taxon>
        <taxon>Thermodesulfobacteriota</taxon>
        <taxon>Candidatus Desulfofervidia</taxon>
        <taxon>Candidatus Desulfofervidales</taxon>
        <taxon>Candidatus Desulfofervidaceae</taxon>
        <taxon>Candidatus Desulfofervidus</taxon>
    </lineage>
</organism>
<gene>
    <name evidence="1" type="ORF">HS1_001485</name>
</gene>
<protein>
    <submittedName>
        <fullName evidence="1">Uncharacterized protein</fullName>
    </submittedName>
</protein>
<dbReference type="RefSeq" id="WP_066063099.1">
    <property type="nucleotide sequence ID" value="NZ_CP013015.1"/>
</dbReference>
<dbReference type="InterPro" id="IPR057930">
    <property type="entry name" value="Antitoxin_put"/>
</dbReference>
<evidence type="ECO:0000313" key="2">
    <source>
        <dbReference type="Proteomes" id="UP000070560"/>
    </source>
</evidence>
<dbReference type="AlphaFoldDB" id="A0A7U4QL09"/>
<accession>A0A7U4QL09</accession>
<keyword evidence="2" id="KW-1185">Reference proteome</keyword>
<evidence type="ECO:0000313" key="1">
    <source>
        <dbReference type="EMBL" id="AMM41284.1"/>
    </source>
</evidence>
<reference evidence="1 2" key="1">
    <citation type="submission" date="2015-10" db="EMBL/GenBank/DDBJ databases">
        <title>Candidatus Desulfofervidus auxilii, a hydrogenotrophic sulfate-reducing bacterium involved in the thermophilic anaerobic oxidation of methane.</title>
        <authorList>
            <person name="Krukenberg V."/>
            <person name="Richter M."/>
            <person name="Wegener G."/>
        </authorList>
    </citation>
    <scope>NUCLEOTIDE SEQUENCE [LARGE SCALE GENOMIC DNA]</scope>
    <source>
        <strain evidence="1 2">HS1</strain>
    </source>
</reference>
<proteinExistence type="predicted"/>
<dbReference type="Proteomes" id="UP000070560">
    <property type="component" value="Chromosome"/>
</dbReference>
<dbReference type="EMBL" id="CP013015">
    <property type="protein sequence ID" value="AMM41284.1"/>
    <property type="molecule type" value="Genomic_DNA"/>
</dbReference>
<name>A0A7U4QL09_DESA2</name>
<dbReference type="Pfam" id="PF25734">
    <property type="entry name" value="RelB_like_antitoxin"/>
    <property type="match status" value="1"/>
</dbReference>